<dbReference type="GO" id="GO:0046653">
    <property type="term" value="P:tetrahydrofolate metabolic process"/>
    <property type="evidence" value="ECO:0007669"/>
    <property type="project" value="TreeGrafter"/>
</dbReference>
<dbReference type="Proteomes" id="UP000246464">
    <property type="component" value="Chromosome 11"/>
</dbReference>
<dbReference type="EMBL" id="CP026253">
    <property type="protein sequence ID" value="AWP09452.1"/>
    <property type="molecule type" value="Genomic_DNA"/>
</dbReference>
<gene>
    <name evidence="2" type="ORF">SMAX5B_003289</name>
</gene>
<dbReference type="InterPro" id="IPR015422">
    <property type="entry name" value="PyrdxlP-dep_Trfase_small"/>
</dbReference>
<accession>A0A2U9C339</accession>
<dbReference type="InterPro" id="IPR049943">
    <property type="entry name" value="Ser_HO-MeTrfase-like"/>
</dbReference>
<name>A0A2U9C339_SCOMX</name>
<dbReference type="PANTHER" id="PTHR11680:SF28">
    <property type="entry name" value="SERINE HYDROXYMETHYLTRANSFERASE, MITOCHONDRIAL"/>
    <property type="match status" value="1"/>
</dbReference>
<reference evidence="2 3" key="1">
    <citation type="submission" date="2017-12" db="EMBL/GenBank/DDBJ databases">
        <title>Integrating genomic resources of turbot (Scophthalmus maximus) in depth evaluation of genetic and physical mapping variation across individuals.</title>
        <authorList>
            <person name="Martinez P."/>
        </authorList>
    </citation>
    <scope>NUCLEOTIDE SEQUENCE [LARGE SCALE GENOMIC DNA]</scope>
</reference>
<organism evidence="2 3">
    <name type="scientific">Scophthalmus maximus</name>
    <name type="common">Turbot</name>
    <name type="synonym">Psetta maxima</name>
    <dbReference type="NCBI Taxonomy" id="52904"/>
    <lineage>
        <taxon>Eukaryota</taxon>
        <taxon>Metazoa</taxon>
        <taxon>Chordata</taxon>
        <taxon>Craniata</taxon>
        <taxon>Vertebrata</taxon>
        <taxon>Euteleostomi</taxon>
        <taxon>Actinopterygii</taxon>
        <taxon>Neopterygii</taxon>
        <taxon>Teleostei</taxon>
        <taxon>Neoteleostei</taxon>
        <taxon>Acanthomorphata</taxon>
        <taxon>Carangaria</taxon>
        <taxon>Pleuronectiformes</taxon>
        <taxon>Pleuronectoidei</taxon>
        <taxon>Scophthalmidae</taxon>
        <taxon>Scophthalmus</taxon>
    </lineage>
</organism>
<feature type="region of interest" description="Disordered" evidence="1">
    <location>
        <begin position="131"/>
        <end position="150"/>
    </location>
</feature>
<keyword evidence="2" id="KW-0489">Methyltransferase</keyword>
<dbReference type="SUPFAM" id="SSF53383">
    <property type="entry name" value="PLP-dependent transferases"/>
    <property type="match status" value="1"/>
</dbReference>
<dbReference type="GO" id="GO:0032259">
    <property type="term" value="P:methylation"/>
    <property type="evidence" value="ECO:0007669"/>
    <property type="project" value="UniProtKB-KW"/>
</dbReference>
<keyword evidence="3" id="KW-1185">Reference proteome</keyword>
<dbReference type="GO" id="GO:0004372">
    <property type="term" value="F:glycine hydroxymethyltransferase activity"/>
    <property type="evidence" value="ECO:0007669"/>
    <property type="project" value="TreeGrafter"/>
</dbReference>
<dbReference type="STRING" id="52904.ENSSMAP00000025149"/>
<dbReference type="GO" id="GO:0008168">
    <property type="term" value="F:methyltransferase activity"/>
    <property type="evidence" value="ECO:0007669"/>
    <property type="project" value="UniProtKB-KW"/>
</dbReference>
<dbReference type="Gene3D" id="3.90.1150.10">
    <property type="entry name" value="Aspartate Aminotransferase, domain 1"/>
    <property type="match status" value="2"/>
</dbReference>
<evidence type="ECO:0000256" key="1">
    <source>
        <dbReference type="SAM" id="MobiDB-lite"/>
    </source>
</evidence>
<proteinExistence type="predicted"/>
<dbReference type="InterPro" id="IPR015424">
    <property type="entry name" value="PyrdxlP-dep_Trfase"/>
</dbReference>
<dbReference type="AlphaFoldDB" id="A0A2U9C339"/>
<dbReference type="GO" id="GO:0019264">
    <property type="term" value="P:glycine biosynthetic process from serine"/>
    <property type="evidence" value="ECO:0007669"/>
    <property type="project" value="TreeGrafter"/>
</dbReference>
<sequence length="150" mass="17020">MWCLLQQEKDRQCRGLGLIASEDSTPMFKRYVTQVLLNAEAMAHALLKKGYTLVSGTPALTSRQFNEAHFEKVVKFIDEGIQIALGVKKKTGNLASFKSFLLEDPETASRIAELRQRVELFSRPFPMPGFTGHRHHRHNHAMDISDPLDL</sequence>
<protein>
    <submittedName>
        <fullName evidence="2">Putative serine hydroxymethyltransferase mitochondrial-like</fullName>
    </submittedName>
</protein>
<dbReference type="PANTHER" id="PTHR11680">
    <property type="entry name" value="SERINE HYDROXYMETHYLTRANSFERASE"/>
    <property type="match status" value="1"/>
</dbReference>
<evidence type="ECO:0000313" key="3">
    <source>
        <dbReference type="Proteomes" id="UP000246464"/>
    </source>
</evidence>
<dbReference type="GO" id="GO:0030170">
    <property type="term" value="F:pyridoxal phosphate binding"/>
    <property type="evidence" value="ECO:0007669"/>
    <property type="project" value="TreeGrafter"/>
</dbReference>
<keyword evidence="2" id="KW-0808">Transferase</keyword>
<evidence type="ECO:0000313" key="2">
    <source>
        <dbReference type="EMBL" id="AWP09452.1"/>
    </source>
</evidence>
<dbReference type="GO" id="GO:0005739">
    <property type="term" value="C:mitochondrion"/>
    <property type="evidence" value="ECO:0007669"/>
    <property type="project" value="TreeGrafter"/>
</dbReference>